<evidence type="ECO:0000313" key="11">
    <source>
        <dbReference type="EMBL" id="TWU34542.1"/>
    </source>
</evidence>
<evidence type="ECO:0000256" key="1">
    <source>
        <dbReference type="ARBA" id="ARBA00004651"/>
    </source>
</evidence>
<keyword evidence="6 8" id="KW-0472">Membrane</keyword>
<feature type="transmembrane region" description="Helical" evidence="8">
    <location>
        <begin position="169"/>
        <end position="191"/>
    </location>
</feature>
<dbReference type="PRINTS" id="PR01437">
    <property type="entry name" value="NUOXDRDTASE4"/>
</dbReference>
<evidence type="ECO:0000313" key="12">
    <source>
        <dbReference type="Proteomes" id="UP000315471"/>
    </source>
</evidence>
<gene>
    <name evidence="11" type="primary">hyfB_2</name>
    <name evidence="11" type="ORF">Q31b_54960</name>
</gene>
<dbReference type="GO" id="GO:0008137">
    <property type="term" value="F:NADH dehydrogenase (ubiquinone) activity"/>
    <property type="evidence" value="ECO:0007669"/>
    <property type="project" value="InterPro"/>
</dbReference>
<dbReference type="GO" id="GO:0016491">
    <property type="term" value="F:oxidoreductase activity"/>
    <property type="evidence" value="ECO:0007669"/>
    <property type="project" value="UniProtKB-KW"/>
</dbReference>
<evidence type="ECO:0000256" key="5">
    <source>
        <dbReference type="ARBA" id="ARBA00023002"/>
    </source>
</evidence>
<feature type="domain" description="NADH-Ubiquinone oxidoreductase (complex I) chain 5 N-terminal" evidence="10">
    <location>
        <begin position="71"/>
        <end position="105"/>
    </location>
</feature>
<feature type="transmembrane region" description="Helical" evidence="8">
    <location>
        <begin position="273"/>
        <end position="295"/>
    </location>
</feature>
<evidence type="ECO:0000256" key="4">
    <source>
        <dbReference type="ARBA" id="ARBA00022989"/>
    </source>
</evidence>
<feature type="transmembrane region" description="Helical" evidence="8">
    <location>
        <begin position="433"/>
        <end position="466"/>
    </location>
</feature>
<evidence type="ECO:0000256" key="6">
    <source>
        <dbReference type="ARBA" id="ARBA00023136"/>
    </source>
</evidence>
<feature type="transmembrane region" description="Helical" evidence="8">
    <location>
        <begin position="139"/>
        <end position="157"/>
    </location>
</feature>
<proteinExistence type="predicted"/>
<dbReference type="InterPro" id="IPR001750">
    <property type="entry name" value="ND/Mrp_TM"/>
</dbReference>
<feature type="transmembrane region" description="Helical" evidence="8">
    <location>
        <begin position="344"/>
        <end position="365"/>
    </location>
</feature>
<evidence type="ECO:0000256" key="3">
    <source>
        <dbReference type="ARBA" id="ARBA00022692"/>
    </source>
</evidence>
<feature type="domain" description="NADH:quinone oxidoreductase/Mrp antiporter transmembrane" evidence="9">
    <location>
        <begin position="135"/>
        <end position="414"/>
    </location>
</feature>
<evidence type="ECO:0000259" key="9">
    <source>
        <dbReference type="Pfam" id="PF00361"/>
    </source>
</evidence>
<keyword evidence="2" id="KW-1003">Cell membrane</keyword>
<dbReference type="Pfam" id="PF00361">
    <property type="entry name" value="Proton_antipo_M"/>
    <property type="match status" value="1"/>
</dbReference>
<dbReference type="Proteomes" id="UP000315471">
    <property type="component" value="Unassembled WGS sequence"/>
</dbReference>
<dbReference type="PANTHER" id="PTHR42682">
    <property type="entry name" value="HYDROGENASE-4 COMPONENT F"/>
    <property type="match status" value="1"/>
</dbReference>
<keyword evidence="4 8" id="KW-1133">Transmembrane helix</keyword>
<dbReference type="PANTHER" id="PTHR42682:SF3">
    <property type="entry name" value="FORMATE HYDROGENLYASE SUBUNIT 3-RELATED"/>
    <property type="match status" value="1"/>
</dbReference>
<dbReference type="InterPro" id="IPR001516">
    <property type="entry name" value="Proton_antipo_N"/>
</dbReference>
<dbReference type="InterPro" id="IPR052175">
    <property type="entry name" value="ComplexI-like_HydComp"/>
</dbReference>
<sequence length="675" mass="71102">MSSTELILIATLLSSLSGCPALMMPARSSLGQWIAIAMNVIGCTIGLVAVWSFLQNGSIEVTRIAAPISGFAFTFAVDGLSAFFLVPVLLVCGLASIYSLQYWPHHDSEHSANPRRVSLFLGTMTAAMIMLVIARDGIAFLFGWEAMAVSAYFLVAAEDHIASTRKAAWLYIAASHFATLCAFGVFALLYAQTGSFEYATVPGVTSVAAIAMAALGLVGFGTKAGLMPMHIWLPGAHASAPSHVSAVMSGVMIKMGIYGIFRVASFYPEIPLSWGMTTLVVGTISAILGVAFAIGQHDIKRLLAYHSIENVGIIVMGLGVALIGRAMHQPQWVLLGACGSLLHVWNHALFKSLLFFGAGSVIHRVGSRDLDIMGGLSRRMPQTATCFLIGAVAICGLPPLNGFVSELLIYLGLFGTIQMPMDPSPAGTPSASIASAAAFAAPGLALVGALAVACFVKVYGIVFLGASRSQQAAKARESGHAMTGPMMVLAGCCVLIGVVPLLFAPMLELATSTWAAADTGIAADVGGLHLANIAPLMAISVVAGILILLIGVGSMVLMRRVRTSPESGTWDCGYAAPSASMQYTSSSFAQWLVDLFAWALRPAVHLPVINTLFPADAEFESHVNDTVLEKAVKPTTKGLTWLFGLSRYLQQGSLQAYLLYILVIVIGLMLWNPTA</sequence>
<dbReference type="Pfam" id="PF00662">
    <property type="entry name" value="Proton_antipo_N"/>
    <property type="match status" value="1"/>
</dbReference>
<feature type="transmembrane region" description="Helical" evidence="8">
    <location>
        <begin position="243"/>
        <end position="261"/>
    </location>
</feature>
<dbReference type="AlphaFoldDB" id="A0A5C6DCN7"/>
<keyword evidence="3 7" id="KW-0812">Transmembrane</keyword>
<accession>A0A5C6DCN7</accession>
<feature type="transmembrane region" description="Helical" evidence="8">
    <location>
        <begin position="203"/>
        <end position="222"/>
    </location>
</feature>
<evidence type="ECO:0000256" key="7">
    <source>
        <dbReference type="RuleBase" id="RU000320"/>
    </source>
</evidence>
<comment type="subcellular location">
    <subcellularLocation>
        <location evidence="1">Cell membrane</location>
        <topology evidence="1">Multi-pass membrane protein</topology>
    </subcellularLocation>
    <subcellularLocation>
        <location evidence="7">Membrane</location>
        <topology evidence="7">Multi-pass membrane protein</topology>
    </subcellularLocation>
</comment>
<protein>
    <submittedName>
        <fullName evidence="11">Hydrogenase-4 component B</fullName>
        <ecNumber evidence="11">1.-.-.-</ecNumber>
    </submittedName>
</protein>
<name>A0A5C6DCN7_9BACT</name>
<feature type="transmembrane region" description="Helical" evidence="8">
    <location>
        <begin position="386"/>
        <end position="413"/>
    </location>
</feature>
<keyword evidence="5 11" id="KW-0560">Oxidoreductase</keyword>
<feature type="transmembrane region" description="Helical" evidence="8">
    <location>
        <begin position="487"/>
        <end position="507"/>
    </location>
</feature>
<dbReference type="RefSeq" id="WP_197172383.1">
    <property type="nucleotide sequence ID" value="NZ_SJPY01000011.1"/>
</dbReference>
<feature type="transmembrane region" description="Helical" evidence="8">
    <location>
        <begin position="533"/>
        <end position="557"/>
    </location>
</feature>
<organism evidence="11 12">
    <name type="scientific">Novipirellula aureliae</name>
    <dbReference type="NCBI Taxonomy" id="2527966"/>
    <lineage>
        <taxon>Bacteria</taxon>
        <taxon>Pseudomonadati</taxon>
        <taxon>Planctomycetota</taxon>
        <taxon>Planctomycetia</taxon>
        <taxon>Pirellulales</taxon>
        <taxon>Pirellulaceae</taxon>
        <taxon>Novipirellula</taxon>
    </lineage>
</organism>
<feature type="transmembrane region" description="Helical" evidence="8">
    <location>
        <begin position="116"/>
        <end position="133"/>
    </location>
</feature>
<comment type="caution">
    <text evidence="11">The sequence shown here is derived from an EMBL/GenBank/DDBJ whole genome shotgun (WGS) entry which is preliminary data.</text>
</comment>
<feature type="transmembrane region" description="Helical" evidence="8">
    <location>
        <begin position="83"/>
        <end position="104"/>
    </location>
</feature>
<evidence type="ECO:0000256" key="2">
    <source>
        <dbReference type="ARBA" id="ARBA00022475"/>
    </source>
</evidence>
<feature type="transmembrane region" description="Helical" evidence="8">
    <location>
        <begin position="654"/>
        <end position="671"/>
    </location>
</feature>
<dbReference type="GO" id="GO:0042773">
    <property type="term" value="P:ATP synthesis coupled electron transport"/>
    <property type="evidence" value="ECO:0007669"/>
    <property type="project" value="InterPro"/>
</dbReference>
<keyword evidence="12" id="KW-1185">Reference proteome</keyword>
<dbReference type="EC" id="1.-.-.-" evidence="11"/>
<dbReference type="InterPro" id="IPR003918">
    <property type="entry name" value="NADH_UbQ_OxRdtase"/>
</dbReference>
<reference evidence="11 12" key="1">
    <citation type="submission" date="2019-02" db="EMBL/GenBank/DDBJ databases">
        <title>Deep-cultivation of Planctomycetes and their phenomic and genomic characterization uncovers novel biology.</title>
        <authorList>
            <person name="Wiegand S."/>
            <person name="Jogler M."/>
            <person name="Boedeker C."/>
            <person name="Pinto D."/>
            <person name="Vollmers J."/>
            <person name="Rivas-Marin E."/>
            <person name="Kohn T."/>
            <person name="Peeters S.H."/>
            <person name="Heuer A."/>
            <person name="Rast P."/>
            <person name="Oberbeckmann S."/>
            <person name="Bunk B."/>
            <person name="Jeske O."/>
            <person name="Meyerdierks A."/>
            <person name="Storesund J.E."/>
            <person name="Kallscheuer N."/>
            <person name="Luecker S."/>
            <person name="Lage O.M."/>
            <person name="Pohl T."/>
            <person name="Merkel B.J."/>
            <person name="Hornburger P."/>
            <person name="Mueller R.-W."/>
            <person name="Bruemmer F."/>
            <person name="Labrenz M."/>
            <person name="Spormann A.M."/>
            <person name="Op Den Camp H."/>
            <person name="Overmann J."/>
            <person name="Amann R."/>
            <person name="Jetten M.S.M."/>
            <person name="Mascher T."/>
            <person name="Medema M.H."/>
            <person name="Devos D.P."/>
            <person name="Kaster A.-K."/>
            <person name="Ovreas L."/>
            <person name="Rohde M."/>
            <person name="Galperin M.Y."/>
            <person name="Jogler C."/>
        </authorList>
    </citation>
    <scope>NUCLEOTIDE SEQUENCE [LARGE SCALE GENOMIC DNA]</scope>
    <source>
        <strain evidence="11 12">Q31b</strain>
    </source>
</reference>
<dbReference type="GO" id="GO:0005886">
    <property type="term" value="C:plasma membrane"/>
    <property type="evidence" value="ECO:0007669"/>
    <property type="project" value="UniProtKB-SubCell"/>
</dbReference>
<evidence type="ECO:0000259" key="10">
    <source>
        <dbReference type="Pfam" id="PF00662"/>
    </source>
</evidence>
<feature type="transmembrane region" description="Helical" evidence="8">
    <location>
        <begin position="31"/>
        <end position="54"/>
    </location>
</feature>
<evidence type="ECO:0000256" key="8">
    <source>
        <dbReference type="SAM" id="Phobius"/>
    </source>
</evidence>
<feature type="transmembrane region" description="Helical" evidence="8">
    <location>
        <begin position="302"/>
        <end position="324"/>
    </location>
</feature>
<dbReference type="EMBL" id="SJPY01000011">
    <property type="protein sequence ID" value="TWU34542.1"/>
    <property type="molecule type" value="Genomic_DNA"/>
</dbReference>